<evidence type="ECO:0000313" key="2">
    <source>
        <dbReference type="EMBL" id="TCP45448.1"/>
    </source>
</evidence>
<keyword evidence="1" id="KW-0472">Membrane</keyword>
<comment type="caution">
    <text evidence="2">The sequence shown here is derived from an EMBL/GenBank/DDBJ whole genome shotgun (WGS) entry which is preliminary data.</text>
</comment>
<name>A0A4R2QBE0_9PSEU</name>
<dbReference type="EMBL" id="SLXQ01000016">
    <property type="protein sequence ID" value="TCP45448.1"/>
    <property type="molecule type" value="Genomic_DNA"/>
</dbReference>
<keyword evidence="1" id="KW-1133">Transmembrane helix</keyword>
<evidence type="ECO:0000256" key="1">
    <source>
        <dbReference type="SAM" id="Phobius"/>
    </source>
</evidence>
<dbReference type="OrthoDB" id="4557003at2"/>
<accession>A0A4R2QBE0</accession>
<feature type="transmembrane region" description="Helical" evidence="1">
    <location>
        <begin position="60"/>
        <end position="81"/>
    </location>
</feature>
<dbReference type="InterPro" id="IPR021213">
    <property type="entry name" value="DUF2567"/>
</dbReference>
<dbReference type="Proteomes" id="UP000294911">
    <property type="component" value="Unassembled WGS sequence"/>
</dbReference>
<dbReference type="Pfam" id="PF10821">
    <property type="entry name" value="DUF2567"/>
    <property type="match status" value="1"/>
</dbReference>
<keyword evidence="3" id="KW-1185">Reference proteome</keyword>
<reference evidence="2 3" key="1">
    <citation type="submission" date="2019-03" db="EMBL/GenBank/DDBJ databases">
        <title>Genomic Encyclopedia of Type Strains, Phase IV (KMG-IV): sequencing the most valuable type-strain genomes for metagenomic binning, comparative biology and taxonomic classification.</title>
        <authorList>
            <person name="Goeker M."/>
        </authorList>
    </citation>
    <scope>NUCLEOTIDE SEQUENCE [LARGE SCALE GENOMIC DNA]</scope>
    <source>
        <strain evidence="2 3">DSM 45765</strain>
    </source>
</reference>
<organism evidence="2 3">
    <name type="scientific">Tamaricihabitans halophyticus</name>
    <dbReference type="NCBI Taxonomy" id="1262583"/>
    <lineage>
        <taxon>Bacteria</taxon>
        <taxon>Bacillati</taxon>
        <taxon>Actinomycetota</taxon>
        <taxon>Actinomycetes</taxon>
        <taxon>Pseudonocardiales</taxon>
        <taxon>Pseudonocardiaceae</taxon>
        <taxon>Tamaricihabitans</taxon>
    </lineage>
</organism>
<feature type="transmembrane region" description="Helical" evidence="1">
    <location>
        <begin position="111"/>
        <end position="132"/>
    </location>
</feature>
<feature type="transmembrane region" description="Helical" evidence="1">
    <location>
        <begin position="188"/>
        <end position="208"/>
    </location>
</feature>
<keyword evidence="1" id="KW-0812">Transmembrane</keyword>
<dbReference type="AlphaFoldDB" id="A0A4R2QBE0"/>
<protein>
    <submittedName>
        <fullName evidence="2">Uncharacterized protein DUF2567</fullName>
    </submittedName>
</protein>
<evidence type="ECO:0000313" key="3">
    <source>
        <dbReference type="Proteomes" id="UP000294911"/>
    </source>
</evidence>
<gene>
    <name evidence="2" type="ORF">EV191_11691</name>
</gene>
<proteinExistence type="predicted"/>
<feature type="transmembrane region" description="Helical" evidence="1">
    <location>
        <begin position="139"/>
        <end position="158"/>
    </location>
</feature>
<sequence length="219" mass="23356">MDRAVQSARGNGVHTGHRIRSDSLRNEEVRLSQAEIGRDELAASFVARQQRPRVVIKADLLPAISVLSTIGLIGIPLGWLWSEIAPAQQLQVVEGGTVPLPAETYHRFDGLVIFVLLGLVAGLLTGIGVWLLRERRGPVIMLAAVLGSTLSGWLALQIGGSFAQSAYEITGTPEIGDVLAKAPEIESALVLIAQPLTTVLAYGLLAAWNGMDDLGRRLG</sequence>